<dbReference type="Proteomes" id="UP000004994">
    <property type="component" value="Chromosome 8"/>
</dbReference>
<sequence length="76" mass="8072">MGQMNMSSTRSPQGQSSGEIRNIASVSSSLLPAFGTVMGEGTLKLKRFVIAPYDRRYSLANISGDIGGVLSMVISF</sequence>
<dbReference type="AlphaFoldDB" id="A0A3Q7HPM0"/>
<accession>A0A3Q7HPM0</accession>
<dbReference type="Gramene" id="Solyc08g068005.1.1">
    <property type="protein sequence ID" value="Solyc08g068005.1.1"/>
    <property type="gene ID" value="Solyc08g068005.1"/>
</dbReference>
<dbReference type="PaxDb" id="4081-Solyc08g068000.1.1"/>
<protein>
    <submittedName>
        <fullName evidence="1">Uncharacterized protein</fullName>
    </submittedName>
</protein>
<dbReference type="EnsemblPlants" id="Solyc08g068005.1.1">
    <property type="protein sequence ID" value="Solyc08g068005.1.1"/>
    <property type="gene ID" value="Solyc08g068005.1"/>
</dbReference>
<name>A0A3Q7HPM0_SOLLC</name>
<evidence type="ECO:0000313" key="1">
    <source>
        <dbReference type="EnsemblPlants" id="Solyc08g068005.1.1"/>
    </source>
</evidence>
<evidence type="ECO:0000313" key="2">
    <source>
        <dbReference type="Proteomes" id="UP000004994"/>
    </source>
</evidence>
<dbReference type="InParanoid" id="A0A3Q7HPM0"/>
<proteinExistence type="predicted"/>
<reference evidence="1" key="1">
    <citation type="journal article" date="2012" name="Nature">
        <title>The tomato genome sequence provides insights into fleshy fruit evolution.</title>
        <authorList>
            <consortium name="Tomato Genome Consortium"/>
        </authorList>
    </citation>
    <scope>NUCLEOTIDE SEQUENCE [LARGE SCALE GENOMIC DNA]</scope>
    <source>
        <strain evidence="1">cv. Heinz 1706</strain>
    </source>
</reference>
<dbReference type="STRING" id="4081.A0A3Q7HPM0"/>
<keyword evidence="2" id="KW-1185">Reference proteome</keyword>
<organism evidence="1">
    <name type="scientific">Solanum lycopersicum</name>
    <name type="common">Tomato</name>
    <name type="synonym">Lycopersicon esculentum</name>
    <dbReference type="NCBI Taxonomy" id="4081"/>
    <lineage>
        <taxon>Eukaryota</taxon>
        <taxon>Viridiplantae</taxon>
        <taxon>Streptophyta</taxon>
        <taxon>Embryophyta</taxon>
        <taxon>Tracheophyta</taxon>
        <taxon>Spermatophyta</taxon>
        <taxon>Magnoliopsida</taxon>
        <taxon>eudicotyledons</taxon>
        <taxon>Gunneridae</taxon>
        <taxon>Pentapetalae</taxon>
        <taxon>asterids</taxon>
        <taxon>lamiids</taxon>
        <taxon>Solanales</taxon>
        <taxon>Solanaceae</taxon>
        <taxon>Solanoideae</taxon>
        <taxon>Solaneae</taxon>
        <taxon>Solanum</taxon>
        <taxon>Solanum subgen. Lycopersicon</taxon>
    </lineage>
</organism>
<reference evidence="1" key="2">
    <citation type="submission" date="2019-01" db="UniProtKB">
        <authorList>
            <consortium name="EnsemblPlants"/>
        </authorList>
    </citation>
    <scope>IDENTIFICATION</scope>
    <source>
        <strain evidence="1">cv. Heinz 1706</strain>
    </source>
</reference>